<reference evidence="2 3" key="1">
    <citation type="submission" date="2019-12" db="EMBL/GenBank/DDBJ databases">
        <title>Nitratireductor arenosus sp. nov., Isolated from sea sand, Jeju island, South Korea.</title>
        <authorList>
            <person name="Kim W."/>
        </authorList>
    </citation>
    <scope>NUCLEOTIDE SEQUENCE [LARGE SCALE GENOMIC DNA]</scope>
    <source>
        <strain evidence="2 3">CAU 1489</strain>
    </source>
</reference>
<proteinExistence type="predicted"/>
<dbReference type="InterPro" id="IPR010982">
    <property type="entry name" value="Lambda_DNA-bd_dom_sf"/>
</dbReference>
<dbReference type="RefSeq" id="WP_156713403.1">
    <property type="nucleotide sequence ID" value="NZ_WPHG01000003.1"/>
</dbReference>
<dbReference type="AlphaFoldDB" id="A0A844QGG4"/>
<gene>
    <name evidence="2" type="ORF">GN330_14580</name>
</gene>
<dbReference type="SUPFAM" id="SSF47413">
    <property type="entry name" value="lambda repressor-like DNA-binding domains"/>
    <property type="match status" value="1"/>
</dbReference>
<dbReference type="Proteomes" id="UP000463224">
    <property type="component" value="Unassembled WGS sequence"/>
</dbReference>
<organism evidence="2 3">
    <name type="scientific">Nitratireductor arenosus</name>
    <dbReference type="NCBI Taxonomy" id="2682096"/>
    <lineage>
        <taxon>Bacteria</taxon>
        <taxon>Pseudomonadati</taxon>
        <taxon>Pseudomonadota</taxon>
        <taxon>Alphaproteobacteria</taxon>
        <taxon>Hyphomicrobiales</taxon>
        <taxon>Phyllobacteriaceae</taxon>
        <taxon>Nitratireductor</taxon>
    </lineage>
</organism>
<evidence type="ECO:0000313" key="3">
    <source>
        <dbReference type="Proteomes" id="UP000463224"/>
    </source>
</evidence>
<keyword evidence="3" id="KW-1185">Reference proteome</keyword>
<evidence type="ECO:0000259" key="1">
    <source>
        <dbReference type="PROSITE" id="PS50943"/>
    </source>
</evidence>
<feature type="domain" description="HTH cro/C1-type" evidence="1">
    <location>
        <begin position="17"/>
        <end position="71"/>
    </location>
</feature>
<dbReference type="SMART" id="SM00530">
    <property type="entry name" value="HTH_XRE"/>
    <property type="match status" value="1"/>
</dbReference>
<protein>
    <submittedName>
        <fullName evidence="2">Helix-turn-helix domain-containing protein</fullName>
    </submittedName>
</protein>
<dbReference type="Pfam" id="PF01381">
    <property type="entry name" value="HTH_3"/>
    <property type="match status" value="1"/>
</dbReference>
<dbReference type="EMBL" id="WPHG01000003">
    <property type="protein sequence ID" value="MVA98472.1"/>
    <property type="molecule type" value="Genomic_DNA"/>
</dbReference>
<evidence type="ECO:0000313" key="2">
    <source>
        <dbReference type="EMBL" id="MVA98472.1"/>
    </source>
</evidence>
<sequence>MTRSLHTPEYAAFVRILVEARKNCGLTQQDLAERLGKPQSYVAKVEGGERRLDVVEFAALARALDVDPSALFGRAMEAIADAQ</sequence>
<dbReference type="PROSITE" id="PS50943">
    <property type="entry name" value="HTH_CROC1"/>
    <property type="match status" value="1"/>
</dbReference>
<name>A0A844QGG4_9HYPH</name>
<dbReference type="GO" id="GO:0003677">
    <property type="term" value="F:DNA binding"/>
    <property type="evidence" value="ECO:0007669"/>
    <property type="project" value="InterPro"/>
</dbReference>
<dbReference type="CDD" id="cd00093">
    <property type="entry name" value="HTH_XRE"/>
    <property type="match status" value="1"/>
</dbReference>
<dbReference type="Gene3D" id="1.10.260.40">
    <property type="entry name" value="lambda repressor-like DNA-binding domains"/>
    <property type="match status" value="1"/>
</dbReference>
<accession>A0A844QGG4</accession>
<comment type="caution">
    <text evidence="2">The sequence shown here is derived from an EMBL/GenBank/DDBJ whole genome shotgun (WGS) entry which is preliminary data.</text>
</comment>
<dbReference type="InterPro" id="IPR001387">
    <property type="entry name" value="Cro/C1-type_HTH"/>
</dbReference>